<dbReference type="AlphaFoldDB" id="A0A3A4KA44"/>
<dbReference type="Proteomes" id="UP000266677">
    <property type="component" value="Unassembled WGS sequence"/>
</dbReference>
<accession>A0A3A4KA44</accession>
<dbReference type="OrthoDB" id="4522759at2"/>
<protein>
    <submittedName>
        <fullName evidence="5">ESX secretion-associated protein EspG</fullName>
    </submittedName>
</protein>
<evidence type="ECO:0000256" key="4">
    <source>
        <dbReference type="ARBA" id="ARBA00023186"/>
    </source>
</evidence>
<comment type="similarity">
    <text evidence="2">Belongs to the EspG family.</text>
</comment>
<sequence length="257" mass="29665">MTNDLEWSWETDDFAALWLSEAQDRFPRPLYSRSRFQYAEDCQAHLARVRANYSQDDLIDIKRAFEVVTSSDVRIEIRGGTTKTSDGSTRQYRILGVRNEVSAAVLSQITTYEIAGPIRLRLCHPDHLPARIVHRMVPAEPGRQPQAEFHQQDIMGDRDPYFDDSRRARLRDRYREFVGRPADGGGSAALYVGPFAAEANPLHFVEWRDITEDGRYTELRTLDRIRIRPTTPKDLATHFATWIDKARDRLSADADVW</sequence>
<keyword evidence="3" id="KW-0963">Cytoplasm</keyword>
<dbReference type="InterPro" id="IPR025734">
    <property type="entry name" value="EspG"/>
</dbReference>
<evidence type="ECO:0000256" key="2">
    <source>
        <dbReference type="ARBA" id="ARBA00006411"/>
    </source>
</evidence>
<name>A0A3A4KA44_9NOCA</name>
<dbReference type="EMBL" id="QZFU01000016">
    <property type="protein sequence ID" value="RJO76690.1"/>
    <property type="molecule type" value="Genomic_DNA"/>
</dbReference>
<keyword evidence="6" id="KW-1185">Reference proteome</keyword>
<evidence type="ECO:0000313" key="6">
    <source>
        <dbReference type="Proteomes" id="UP000266677"/>
    </source>
</evidence>
<comment type="subcellular location">
    <subcellularLocation>
        <location evidence="1">Cytoplasm</location>
    </subcellularLocation>
</comment>
<dbReference type="Pfam" id="PF14011">
    <property type="entry name" value="ESX-1_EspG"/>
    <property type="match status" value="1"/>
</dbReference>
<evidence type="ECO:0000256" key="1">
    <source>
        <dbReference type="ARBA" id="ARBA00004496"/>
    </source>
</evidence>
<gene>
    <name evidence="5" type="ORF">D5S18_10495</name>
</gene>
<comment type="caution">
    <text evidence="5">The sequence shown here is derived from an EMBL/GenBank/DDBJ whole genome shotgun (WGS) entry which is preliminary data.</text>
</comment>
<keyword evidence="4" id="KW-0143">Chaperone</keyword>
<dbReference type="RefSeq" id="WP_120039612.1">
    <property type="nucleotide sequence ID" value="NZ_QZFU01000016.1"/>
</dbReference>
<reference evidence="5 6" key="1">
    <citation type="submission" date="2018-09" db="EMBL/GenBank/DDBJ databases">
        <title>YIM PH21274 draft genome.</title>
        <authorList>
            <person name="Miao C."/>
        </authorList>
    </citation>
    <scope>NUCLEOTIDE SEQUENCE [LARGE SCALE GENOMIC DNA]</scope>
    <source>
        <strain evidence="5 6">YIM PH 21724</strain>
    </source>
</reference>
<evidence type="ECO:0000313" key="5">
    <source>
        <dbReference type="EMBL" id="RJO76690.1"/>
    </source>
</evidence>
<evidence type="ECO:0000256" key="3">
    <source>
        <dbReference type="ARBA" id="ARBA00022490"/>
    </source>
</evidence>
<organism evidence="5 6">
    <name type="scientific">Nocardia panacis</name>
    <dbReference type="NCBI Taxonomy" id="2340916"/>
    <lineage>
        <taxon>Bacteria</taxon>
        <taxon>Bacillati</taxon>
        <taxon>Actinomycetota</taxon>
        <taxon>Actinomycetes</taxon>
        <taxon>Mycobacteriales</taxon>
        <taxon>Nocardiaceae</taxon>
        <taxon>Nocardia</taxon>
    </lineage>
</organism>
<proteinExistence type="inferred from homology"/>